<evidence type="ECO:0000256" key="1">
    <source>
        <dbReference type="SAM" id="Phobius"/>
    </source>
</evidence>
<protein>
    <submittedName>
        <fullName evidence="2">Septum formation initiator</fullName>
    </submittedName>
</protein>
<dbReference type="KEGG" id="anh:A6F65_01751"/>
<keyword evidence="1" id="KW-0472">Membrane</keyword>
<accession>A0A1C7D9B7</accession>
<evidence type="ECO:0000313" key="3">
    <source>
        <dbReference type="Proteomes" id="UP000092698"/>
    </source>
</evidence>
<evidence type="ECO:0000313" key="2">
    <source>
        <dbReference type="EMBL" id="ANU08048.1"/>
    </source>
</evidence>
<reference evidence="2 3" key="1">
    <citation type="submission" date="2016-07" db="EMBL/GenBank/DDBJ databases">
        <title>Complete genome sequence of Altererythrobacter namhicola JCM 16345T, containing esterase-encoding genes.</title>
        <authorList>
            <person name="Cheng H."/>
            <person name="Wu Y.-H."/>
            <person name="Jian S.-L."/>
            <person name="Huo Y.-Y."/>
            <person name="Wang C.-S."/>
            <person name="Xu X.-W."/>
        </authorList>
    </citation>
    <scope>NUCLEOTIDE SEQUENCE [LARGE SCALE GENOMIC DNA]</scope>
    <source>
        <strain evidence="2 3">JCM 16345</strain>
    </source>
</reference>
<dbReference type="AlphaFoldDB" id="A0A1C7D9B7"/>
<sequence length="105" mass="11236">MTGKSTALGVKRRIGRGPTYALGYLLVLGGLGLVGPNGLLAWGEQLNTLDERRGQIALLEAERAELDGLVTALDPNNADPDLVGEIARRDLNVAHPDDYVLMLDD</sequence>
<dbReference type="Proteomes" id="UP000092698">
    <property type="component" value="Chromosome"/>
</dbReference>
<dbReference type="EMBL" id="CP016545">
    <property type="protein sequence ID" value="ANU08048.1"/>
    <property type="molecule type" value="Genomic_DNA"/>
</dbReference>
<dbReference type="STRING" id="645517.A6F65_01751"/>
<keyword evidence="1" id="KW-0812">Transmembrane</keyword>
<organism evidence="2 3">
    <name type="scientific">Paraurantiacibacter namhicola</name>
    <dbReference type="NCBI Taxonomy" id="645517"/>
    <lineage>
        <taxon>Bacteria</taxon>
        <taxon>Pseudomonadati</taxon>
        <taxon>Pseudomonadota</taxon>
        <taxon>Alphaproteobacteria</taxon>
        <taxon>Sphingomonadales</taxon>
        <taxon>Erythrobacteraceae</taxon>
        <taxon>Paraurantiacibacter</taxon>
    </lineage>
</organism>
<dbReference type="RefSeq" id="WP_067787823.1">
    <property type="nucleotide sequence ID" value="NZ_CP016545.1"/>
</dbReference>
<gene>
    <name evidence="2" type="ORF">A6F65_01751</name>
</gene>
<keyword evidence="1" id="KW-1133">Transmembrane helix</keyword>
<proteinExistence type="predicted"/>
<feature type="transmembrane region" description="Helical" evidence="1">
    <location>
        <begin position="21"/>
        <end position="43"/>
    </location>
</feature>
<dbReference type="OrthoDB" id="9815600at2"/>
<name>A0A1C7D9B7_9SPHN</name>
<keyword evidence="3" id="KW-1185">Reference proteome</keyword>